<proteinExistence type="inferred from homology"/>
<evidence type="ECO:0000256" key="3">
    <source>
        <dbReference type="ARBA" id="ARBA00023002"/>
    </source>
</evidence>
<dbReference type="PANTHER" id="PTHR22893:SF91">
    <property type="entry name" value="NADPH DEHYDROGENASE 2-RELATED"/>
    <property type="match status" value="1"/>
</dbReference>
<dbReference type="Proteomes" id="UP000555546">
    <property type="component" value="Unassembled WGS sequence"/>
</dbReference>
<reference evidence="5 6" key="1">
    <citation type="submission" date="2020-08" db="EMBL/GenBank/DDBJ databases">
        <title>Genomic Encyclopedia of Type Strains, Phase IV (KMG-IV): sequencing the most valuable type-strain genomes for metagenomic binning, comparative biology and taxonomic classification.</title>
        <authorList>
            <person name="Goeker M."/>
        </authorList>
    </citation>
    <scope>NUCLEOTIDE SEQUENCE [LARGE SCALE GENOMIC DNA]</scope>
    <source>
        <strain evidence="5 6">DSM 26944</strain>
    </source>
</reference>
<dbReference type="Gene3D" id="3.20.20.70">
    <property type="entry name" value="Aldolase class I"/>
    <property type="match status" value="1"/>
</dbReference>
<dbReference type="RefSeq" id="WP_183656509.1">
    <property type="nucleotide sequence ID" value="NZ_JACIJG010000020.1"/>
</dbReference>
<evidence type="ECO:0000256" key="2">
    <source>
        <dbReference type="ARBA" id="ARBA00005979"/>
    </source>
</evidence>
<evidence type="ECO:0000256" key="1">
    <source>
        <dbReference type="ARBA" id="ARBA00001917"/>
    </source>
</evidence>
<evidence type="ECO:0000313" key="6">
    <source>
        <dbReference type="Proteomes" id="UP000555546"/>
    </source>
</evidence>
<gene>
    <name evidence="5" type="ORF">FHS76_003836</name>
</gene>
<name>A0A7W9EPL4_9HYPH</name>
<dbReference type="GO" id="GO:0005829">
    <property type="term" value="C:cytosol"/>
    <property type="evidence" value="ECO:0007669"/>
    <property type="project" value="TreeGrafter"/>
</dbReference>
<keyword evidence="6" id="KW-1185">Reference proteome</keyword>
<dbReference type="Pfam" id="PF00724">
    <property type="entry name" value="Oxidored_FMN"/>
    <property type="match status" value="1"/>
</dbReference>
<dbReference type="SUPFAM" id="SSF51395">
    <property type="entry name" value="FMN-linked oxidoreductases"/>
    <property type="match status" value="1"/>
</dbReference>
<evidence type="ECO:0000313" key="5">
    <source>
        <dbReference type="EMBL" id="MBB5703921.1"/>
    </source>
</evidence>
<dbReference type="AlphaFoldDB" id="A0A7W9EPL4"/>
<dbReference type="FunFam" id="3.20.20.70:FF:000059">
    <property type="entry name" value="N-ethylmaleimide reductase, FMN-linked"/>
    <property type="match status" value="1"/>
</dbReference>
<evidence type="ECO:0000259" key="4">
    <source>
        <dbReference type="Pfam" id="PF00724"/>
    </source>
</evidence>
<organism evidence="5 6">
    <name type="scientific">Brucella daejeonensis</name>
    <dbReference type="NCBI Taxonomy" id="659015"/>
    <lineage>
        <taxon>Bacteria</taxon>
        <taxon>Pseudomonadati</taxon>
        <taxon>Pseudomonadota</taxon>
        <taxon>Alphaproteobacteria</taxon>
        <taxon>Hyphomicrobiales</taxon>
        <taxon>Brucellaceae</taxon>
        <taxon>Brucella/Ochrobactrum group</taxon>
        <taxon>Brucella</taxon>
    </lineage>
</organism>
<dbReference type="PANTHER" id="PTHR22893">
    <property type="entry name" value="NADH OXIDOREDUCTASE-RELATED"/>
    <property type="match status" value="1"/>
</dbReference>
<dbReference type="CDD" id="cd02933">
    <property type="entry name" value="OYE_like_FMN"/>
    <property type="match status" value="1"/>
</dbReference>
<dbReference type="InterPro" id="IPR001155">
    <property type="entry name" value="OxRdtase_FMN_N"/>
</dbReference>
<dbReference type="InterPro" id="IPR045247">
    <property type="entry name" value="Oye-like"/>
</dbReference>
<comment type="similarity">
    <text evidence="2">Belongs to the NADH:flavin oxidoreductase/NADH oxidase family.</text>
</comment>
<protein>
    <submittedName>
        <fullName evidence="5">2,4-dienoyl-CoA reductase-like NADH-dependent reductase (Old Yellow Enzyme family)</fullName>
    </submittedName>
</protein>
<dbReference type="EMBL" id="JACIJG010000020">
    <property type="protein sequence ID" value="MBB5703921.1"/>
    <property type="molecule type" value="Genomic_DNA"/>
</dbReference>
<dbReference type="InterPro" id="IPR013785">
    <property type="entry name" value="Aldolase_TIM"/>
</dbReference>
<keyword evidence="3" id="KW-0560">Oxidoreductase</keyword>
<dbReference type="GO" id="GO:0016628">
    <property type="term" value="F:oxidoreductase activity, acting on the CH-CH group of donors, NAD or NADP as acceptor"/>
    <property type="evidence" value="ECO:0007669"/>
    <property type="project" value="UniProtKB-ARBA"/>
</dbReference>
<dbReference type="GO" id="GO:0010181">
    <property type="term" value="F:FMN binding"/>
    <property type="evidence" value="ECO:0007669"/>
    <property type="project" value="InterPro"/>
</dbReference>
<comment type="cofactor">
    <cofactor evidence="1">
        <name>FMN</name>
        <dbReference type="ChEBI" id="CHEBI:58210"/>
    </cofactor>
</comment>
<accession>A0A7W9EPL4</accession>
<sequence>MSTIWDPITVGRISLSHRLALSPLTRSRALPDGTPGPYAAEYYAQRASLGLLISEGTQPSADGQGFPDTPGIYTDHHVAGWAKIARDVHDKGGHLFIQLMHAGRMAHPDNRPHGRVPLAPSAIRPDEKMFTHDGLKDVPVPQPLSEAGIRDTVADFRRAAAKAIEAGADGVEIHGANGYLIQQFLSPNANRRSDAYGGSIENRARFALEVAAAVVDEIGADRVGIRLSPGSRLGGIDEGEEYPALYRYLTGELAKLDLAYLHIAHNGNDELLRDIRARWSNPLLVNRGNRPIEAVGADIAAGLADIAPVGRWALANPDLVERLRRNAPLNTPDQTTFYGGGARGYTDYPTLKHVSRKWEPVSG</sequence>
<comment type="caution">
    <text evidence="5">The sequence shown here is derived from an EMBL/GenBank/DDBJ whole genome shotgun (WGS) entry which is preliminary data.</text>
</comment>
<feature type="domain" description="NADH:flavin oxidoreductase/NADH oxidase N-terminal" evidence="4">
    <location>
        <begin position="4"/>
        <end position="330"/>
    </location>
</feature>